<dbReference type="InterPro" id="IPR032710">
    <property type="entry name" value="NTF2-like_dom_sf"/>
</dbReference>
<dbReference type="Proteomes" id="UP001356308">
    <property type="component" value="Unassembled WGS sequence"/>
</dbReference>
<keyword evidence="2" id="KW-1185">Reference proteome</keyword>
<protein>
    <recommendedName>
        <fullName evidence="3">DUF4440 domain-containing protein</fullName>
    </recommendedName>
</protein>
<evidence type="ECO:0000313" key="1">
    <source>
        <dbReference type="EMBL" id="MEE1975220.1"/>
    </source>
</evidence>
<gene>
    <name evidence="1" type="ORF">V1I91_04025</name>
</gene>
<reference evidence="1 2" key="1">
    <citation type="submission" date="2024-01" db="EMBL/GenBank/DDBJ databases">
        <title>Maribacter spp. originated from different algae showed divergent polysaccharides utilization ability.</title>
        <authorList>
            <person name="Wang H."/>
            <person name="Wu Y."/>
        </authorList>
    </citation>
    <scope>NUCLEOTIDE SEQUENCE [LARGE SCALE GENOMIC DNA]</scope>
    <source>
        <strain evidence="1 2">PR1</strain>
    </source>
</reference>
<dbReference type="EMBL" id="JAZDDG010000002">
    <property type="protein sequence ID" value="MEE1975220.1"/>
    <property type="molecule type" value="Genomic_DNA"/>
</dbReference>
<evidence type="ECO:0008006" key="3">
    <source>
        <dbReference type="Google" id="ProtNLM"/>
    </source>
</evidence>
<dbReference type="SUPFAM" id="SSF54427">
    <property type="entry name" value="NTF2-like"/>
    <property type="match status" value="1"/>
</dbReference>
<dbReference type="RefSeq" id="WP_272650048.1">
    <property type="nucleotide sequence ID" value="NZ_JAZDDG010000002.1"/>
</dbReference>
<evidence type="ECO:0000313" key="2">
    <source>
        <dbReference type="Proteomes" id="UP001356308"/>
    </source>
</evidence>
<proteinExistence type="predicted"/>
<accession>A0ABU7IQI7</accession>
<sequence length="161" mass="18670">MKNFSLIYFFVCVLYVSYGQGTSTRNNDIEMIKQNIIDYDTGWDSKDINRVLAGYSKGIDWTNAFGDRVQGKEELKSLLEIIFSLDFVMSGKNNYQTPDITFLNEDIALARSTNIRTGQKWPDGSPMKDRIINHLRVYKKIEGNWLCMSHMISQAHEKQRN</sequence>
<name>A0ABU7IQI7_9FLAO</name>
<organism evidence="1 2">
    <name type="scientific">Maribacter cobaltidurans</name>
    <dbReference type="NCBI Taxonomy" id="1178778"/>
    <lineage>
        <taxon>Bacteria</taxon>
        <taxon>Pseudomonadati</taxon>
        <taxon>Bacteroidota</taxon>
        <taxon>Flavobacteriia</taxon>
        <taxon>Flavobacteriales</taxon>
        <taxon>Flavobacteriaceae</taxon>
        <taxon>Maribacter</taxon>
    </lineage>
</organism>
<comment type="caution">
    <text evidence="1">The sequence shown here is derived from an EMBL/GenBank/DDBJ whole genome shotgun (WGS) entry which is preliminary data.</text>
</comment>
<dbReference type="Gene3D" id="3.10.450.50">
    <property type="match status" value="1"/>
</dbReference>